<reference evidence="5 6" key="1">
    <citation type="submission" date="2024-09" db="EMBL/GenBank/DDBJ databases">
        <authorList>
            <person name="Sun Q."/>
            <person name="Mori K."/>
        </authorList>
    </citation>
    <scope>NUCLEOTIDE SEQUENCE [LARGE SCALE GENOMIC DNA]</scope>
    <source>
        <strain evidence="5 6">CECT 8726</strain>
    </source>
</reference>
<dbReference type="InterPro" id="IPR002818">
    <property type="entry name" value="DJ-1/PfpI"/>
</dbReference>
<dbReference type="PROSITE" id="PS01124">
    <property type="entry name" value="HTH_ARAC_FAMILY_2"/>
    <property type="match status" value="1"/>
</dbReference>
<dbReference type="InterPro" id="IPR009057">
    <property type="entry name" value="Homeodomain-like_sf"/>
</dbReference>
<dbReference type="CDD" id="cd03136">
    <property type="entry name" value="GATase1_AraC_ArgR_like"/>
    <property type="match status" value="1"/>
</dbReference>
<evidence type="ECO:0000259" key="4">
    <source>
        <dbReference type="PROSITE" id="PS01124"/>
    </source>
</evidence>
<proteinExistence type="predicted"/>
<dbReference type="SUPFAM" id="SSF52317">
    <property type="entry name" value="Class I glutamine amidotransferase-like"/>
    <property type="match status" value="1"/>
</dbReference>
<dbReference type="Proteomes" id="UP001589683">
    <property type="component" value="Unassembled WGS sequence"/>
</dbReference>
<keyword evidence="1" id="KW-0805">Transcription regulation</keyword>
<dbReference type="InterPro" id="IPR029062">
    <property type="entry name" value="Class_I_gatase-like"/>
</dbReference>
<name>A0ABV5JGG4_9RHOB</name>
<dbReference type="PANTHER" id="PTHR43130:SF3">
    <property type="entry name" value="HTH-TYPE TRANSCRIPTIONAL REGULATOR RV1931C"/>
    <property type="match status" value="1"/>
</dbReference>
<sequence length="354" mass="38988">MTNLLFRSADHVGLAQMSFTIYETYLMKTENQIFLRTPETLSVAILILPDSNTLSLAATVDPLRAANRRAANPLYHWQFVSFDGGATHLTSGISVETSVLEQAATADALIVVAGFNLEKHASQSRMRRLRHERRKYQAVGGVDGGSWILARAGLLDGVTATTHWEDIETFMTRFPEIDTVRDRYVIDGRYFTTGGASPCLDMMLHLIRCRQGPELALRVASAFIYDPLHPASAPQSLVSSARLEITAPAVAAAVRRMETDIEDPPTITAIALGIGLSARSLETAFRQTLGTTPGQFFLDLRLQEAHRLVQDSDLTLQEIAIRTGFAAQATFARAFRRKFGKTASVLRQRPPSLS</sequence>
<dbReference type="Gene3D" id="1.10.10.60">
    <property type="entry name" value="Homeodomain-like"/>
    <property type="match status" value="2"/>
</dbReference>
<dbReference type="PROSITE" id="PS00041">
    <property type="entry name" value="HTH_ARAC_FAMILY_1"/>
    <property type="match status" value="1"/>
</dbReference>
<protein>
    <submittedName>
        <fullName evidence="5">GlxA family transcriptional regulator</fullName>
    </submittedName>
</protein>
<evidence type="ECO:0000256" key="2">
    <source>
        <dbReference type="ARBA" id="ARBA00023125"/>
    </source>
</evidence>
<comment type="caution">
    <text evidence="5">The sequence shown here is derived from an EMBL/GenBank/DDBJ whole genome shotgun (WGS) entry which is preliminary data.</text>
</comment>
<dbReference type="RefSeq" id="WP_213888681.1">
    <property type="nucleotide sequence ID" value="NZ_JAGFNU010000004.1"/>
</dbReference>
<accession>A0ABV5JGG4</accession>
<dbReference type="InterPro" id="IPR052158">
    <property type="entry name" value="INH-QAR"/>
</dbReference>
<evidence type="ECO:0000256" key="3">
    <source>
        <dbReference type="ARBA" id="ARBA00023163"/>
    </source>
</evidence>
<evidence type="ECO:0000313" key="5">
    <source>
        <dbReference type="EMBL" id="MFB9231878.1"/>
    </source>
</evidence>
<dbReference type="Gene3D" id="3.40.50.880">
    <property type="match status" value="1"/>
</dbReference>
<dbReference type="Pfam" id="PF12833">
    <property type="entry name" value="HTH_18"/>
    <property type="match status" value="1"/>
</dbReference>
<dbReference type="InterPro" id="IPR018060">
    <property type="entry name" value="HTH_AraC"/>
</dbReference>
<organism evidence="5 6">
    <name type="scientific">Pseudohalocynthiibacter aestuariivivens</name>
    <dbReference type="NCBI Taxonomy" id="1591409"/>
    <lineage>
        <taxon>Bacteria</taxon>
        <taxon>Pseudomonadati</taxon>
        <taxon>Pseudomonadota</taxon>
        <taxon>Alphaproteobacteria</taxon>
        <taxon>Rhodobacterales</taxon>
        <taxon>Paracoccaceae</taxon>
        <taxon>Pseudohalocynthiibacter</taxon>
    </lineage>
</organism>
<evidence type="ECO:0000313" key="6">
    <source>
        <dbReference type="Proteomes" id="UP001589683"/>
    </source>
</evidence>
<gene>
    <name evidence="5" type="ORF">ACFFUT_08780</name>
</gene>
<dbReference type="InterPro" id="IPR018062">
    <property type="entry name" value="HTH_AraC-typ_CS"/>
</dbReference>
<dbReference type="SUPFAM" id="SSF46689">
    <property type="entry name" value="Homeodomain-like"/>
    <property type="match status" value="2"/>
</dbReference>
<dbReference type="EMBL" id="JBHMEA010000033">
    <property type="protein sequence ID" value="MFB9231878.1"/>
    <property type="molecule type" value="Genomic_DNA"/>
</dbReference>
<evidence type="ECO:0000256" key="1">
    <source>
        <dbReference type="ARBA" id="ARBA00023015"/>
    </source>
</evidence>
<feature type="domain" description="HTH araC/xylS-type" evidence="4">
    <location>
        <begin position="251"/>
        <end position="349"/>
    </location>
</feature>
<keyword evidence="6" id="KW-1185">Reference proteome</keyword>
<dbReference type="SMART" id="SM00342">
    <property type="entry name" value="HTH_ARAC"/>
    <property type="match status" value="1"/>
</dbReference>
<dbReference type="PANTHER" id="PTHR43130">
    <property type="entry name" value="ARAC-FAMILY TRANSCRIPTIONAL REGULATOR"/>
    <property type="match status" value="1"/>
</dbReference>
<keyword evidence="3" id="KW-0804">Transcription</keyword>
<keyword evidence="2" id="KW-0238">DNA-binding</keyword>
<dbReference type="Pfam" id="PF01965">
    <property type="entry name" value="DJ-1_PfpI"/>
    <property type="match status" value="1"/>
</dbReference>